<name>A0A2G5T4B5_9PELO</name>
<protein>
    <recommendedName>
        <fullName evidence="2">histone acetyltransferase</fullName>
        <ecNumber evidence="2">2.3.1.48</ecNumber>
    </recommendedName>
</protein>
<feature type="region of interest" description="Disordered" evidence="9">
    <location>
        <begin position="178"/>
        <end position="202"/>
    </location>
</feature>
<dbReference type="GO" id="GO:0031490">
    <property type="term" value="F:chromatin DNA binding"/>
    <property type="evidence" value="ECO:0007669"/>
    <property type="project" value="TreeGrafter"/>
</dbReference>
<feature type="compositionally biased region" description="Basic and acidic residues" evidence="9">
    <location>
        <begin position="24"/>
        <end position="33"/>
    </location>
</feature>
<evidence type="ECO:0000256" key="3">
    <source>
        <dbReference type="ARBA" id="ARBA00022679"/>
    </source>
</evidence>
<dbReference type="PANTHER" id="PTHR13808:SF1">
    <property type="entry name" value="HISTONE ACETYLTRANSFERASE"/>
    <property type="match status" value="1"/>
</dbReference>
<feature type="compositionally biased region" description="Basic residues" evidence="9">
    <location>
        <begin position="669"/>
        <end position="684"/>
    </location>
</feature>
<proteinExistence type="predicted"/>
<dbReference type="EC" id="2.3.1.48" evidence="2"/>
<dbReference type="InterPro" id="IPR031162">
    <property type="entry name" value="CBP_P300_HAT"/>
</dbReference>
<dbReference type="GO" id="GO:0004402">
    <property type="term" value="F:histone acetyltransferase activity"/>
    <property type="evidence" value="ECO:0007669"/>
    <property type="project" value="InterPro"/>
</dbReference>
<dbReference type="GO" id="GO:0005634">
    <property type="term" value="C:nucleus"/>
    <property type="evidence" value="ECO:0007669"/>
    <property type="project" value="UniProtKB-SubCell"/>
</dbReference>
<dbReference type="PROSITE" id="PS51727">
    <property type="entry name" value="CBP_P300_HAT"/>
    <property type="match status" value="1"/>
</dbReference>
<keyword evidence="6" id="KW-0804">Transcription</keyword>
<evidence type="ECO:0000256" key="5">
    <source>
        <dbReference type="ARBA" id="ARBA00023015"/>
    </source>
</evidence>
<dbReference type="GO" id="GO:0005667">
    <property type="term" value="C:transcription regulator complex"/>
    <property type="evidence" value="ECO:0007669"/>
    <property type="project" value="TreeGrafter"/>
</dbReference>
<dbReference type="EMBL" id="PDUG01000006">
    <property type="protein sequence ID" value="PIC22090.1"/>
    <property type="molecule type" value="Genomic_DNA"/>
</dbReference>
<evidence type="ECO:0000256" key="4">
    <source>
        <dbReference type="ARBA" id="ARBA00022853"/>
    </source>
</evidence>
<feature type="compositionally biased region" description="Polar residues" evidence="9">
    <location>
        <begin position="178"/>
        <end position="187"/>
    </location>
</feature>
<evidence type="ECO:0000256" key="7">
    <source>
        <dbReference type="ARBA" id="ARBA00023242"/>
    </source>
</evidence>
<comment type="subcellular location">
    <subcellularLocation>
        <location evidence="1">Nucleus</location>
    </subcellularLocation>
</comment>
<feature type="region of interest" description="Disordered" evidence="9">
    <location>
        <begin position="1"/>
        <end position="45"/>
    </location>
</feature>
<feature type="region of interest" description="Disordered" evidence="9">
    <location>
        <begin position="87"/>
        <end position="108"/>
    </location>
</feature>
<dbReference type="GO" id="GO:0003713">
    <property type="term" value="F:transcription coactivator activity"/>
    <property type="evidence" value="ECO:0007669"/>
    <property type="project" value="TreeGrafter"/>
</dbReference>
<evidence type="ECO:0000313" key="11">
    <source>
        <dbReference type="EMBL" id="PIC22090.1"/>
    </source>
</evidence>
<dbReference type="GO" id="GO:0000123">
    <property type="term" value="C:histone acetyltransferase complex"/>
    <property type="evidence" value="ECO:0007669"/>
    <property type="project" value="TreeGrafter"/>
</dbReference>
<dbReference type="SMART" id="SM01250">
    <property type="entry name" value="KAT11"/>
    <property type="match status" value="1"/>
</dbReference>
<dbReference type="GO" id="GO:0045944">
    <property type="term" value="P:positive regulation of transcription by RNA polymerase II"/>
    <property type="evidence" value="ECO:0007669"/>
    <property type="project" value="TreeGrafter"/>
</dbReference>
<feature type="compositionally biased region" description="Acidic residues" evidence="9">
    <location>
        <begin position="95"/>
        <end position="104"/>
    </location>
</feature>
<dbReference type="InterPro" id="IPR013178">
    <property type="entry name" value="Histone_AcTrfase_Rtt109/CBP"/>
</dbReference>
<evidence type="ECO:0000256" key="6">
    <source>
        <dbReference type="ARBA" id="ARBA00023163"/>
    </source>
</evidence>
<evidence type="ECO:0000313" key="12">
    <source>
        <dbReference type="Proteomes" id="UP000230233"/>
    </source>
</evidence>
<keyword evidence="4" id="KW-0156">Chromatin regulator</keyword>
<dbReference type="AlphaFoldDB" id="A0A2G5T4B5"/>
<evidence type="ECO:0000256" key="9">
    <source>
        <dbReference type="SAM" id="MobiDB-lite"/>
    </source>
</evidence>
<organism evidence="11 12">
    <name type="scientific">Caenorhabditis nigoni</name>
    <dbReference type="NCBI Taxonomy" id="1611254"/>
    <lineage>
        <taxon>Eukaryota</taxon>
        <taxon>Metazoa</taxon>
        <taxon>Ecdysozoa</taxon>
        <taxon>Nematoda</taxon>
        <taxon>Chromadorea</taxon>
        <taxon>Rhabditida</taxon>
        <taxon>Rhabditina</taxon>
        <taxon>Rhabditomorpha</taxon>
        <taxon>Rhabditoidea</taxon>
        <taxon>Rhabditidae</taxon>
        <taxon>Peloderinae</taxon>
        <taxon>Caenorhabditis</taxon>
    </lineage>
</organism>
<sequence length="697" mass="79251">MENDSKALVKRSQQPGDLENDFPNDAKRSKHQEGPNISLEVGEEGQEEMMKLCQGLMEFYKAIDGKRKEMEDHQAKVEKVQKKEKAVLNEKNDNQDQEPADTNDGELPVTTQKGVARDVPAEQLVSSCHTSKVNVQSFSKFQENGETNKSTAMIDVNCELRAEQPKNHCLAFNIISPSQTSTSQENNKTGDKVPATTEDEAAPDVSAEQLQDPCQIPTNIPMPSSSSTQQLHKDEQSCYKCLEGERLYGQTVLECMNPKFNPECMLKIGANELYYRYKSGAQPPTICEKCFGKETTCNKAAENFNFVPNVPQPVPYYKCRCGRIAHRYCTHPEDKEATFQCDNCTEEVKQFPNTADLPKNELTKTLEEELLRRMRQFDENAMFTVSELCYQENLILDLDKLPASVKENFETVKKVKGAVRTISVSQKIGDGNCCMVQWMINEATTADKDGRKWTFPQYLDSVRVFKESENKNGELVRDPRNRGGAVAAIILEEYFKFMKQFGYTRSFLVAEVPEPGKEYLFFMRPSWQEKVQLSQKNLLRWYSKTFEEMKKNESIIGYKVLPSTTVPSTSDPSTSVEQSEAANEPNNFVIKITEDGETREMDGTDIFDQMSVKIASSQSEFYDHLSGNKLEFSSLRWIRYSTAVLSLHVQKAVAEDKKRREAIIQRKLKEKAKKEAKKSKAAKKKVQEPQGAENQLE</sequence>
<dbReference type="PANTHER" id="PTHR13808">
    <property type="entry name" value="CBP/P300-RELATED"/>
    <property type="match status" value="1"/>
</dbReference>
<evidence type="ECO:0000259" key="10">
    <source>
        <dbReference type="PROSITE" id="PS51727"/>
    </source>
</evidence>
<dbReference type="OrthoDB" id="10466165at2759"/>
<feature type="domain" description="CBP/p300-type HAT" evidence="10">
    <location>
        <begin position="351"/>
        <end position="697"/>
    </location>
</feature>
<comment type="catalytic activity">
    <reaction evidence="8">
        <text>L-lysyl-[protein] + acetyl-CoA = N(6)-acetyl-L-lysyl-[protein] + CoA + H(+)</text>
        <dbReference type="Rhea" id="RHEA:45948"/>
        <dbReference type="Rhea" id="RHEA-COMP:9752"/>
        <dbReference type="Rhea" id="RHEA-COMP:10731"/>
        <dbReference type="ChEBI" id="CHEBI:15378"/>
        <dbReference type="ChEBI" id="CHEBI:29969"/>
        <dbReference type="ChEBI" id="CHEBI:57287"/>
        <dbReference type="ChEBI" id="CHEBI:57288"/>
        <dbReference type="ChEBI" id="CHEBI:61930"/>
        <dbReference type="EC" id="2.3.1.48"/>
    </reaction>
</comment>
<evidence type="ECO:0000256" key="2">
    <source>
        <dbReference type="ARBA" id="ARBA00013184"/>
    </source>
</evidence>
<feature type="region of interest" description="Disordered" evidence="9">
    <location>
        <begin position="669"/>
        <end position="697"/>
    </location>
</feature>
<evidence type="ECO:0000256" key="1">
    <source>
        <dbReference type="ARBA" id="ARBA00004123"/>
    </source>
</evidence>
<dbReference type="Proteomes" id="UP000230233">
    <property type="component" value="Chromosome X"/>
</dbReference>
<keyword evidence="3" id="KW-0808">Transferase</keyword>
<keyword evidence="12" id="KW-1185">Reference proteome</keyword>
<keyword evidence="7" id="KW-0539">Nucleus</keyword>
<accession>A0A2G5T4B5</accession>
<reference evidence="12" key="1">
    <citation type="submission" date="2017-10" db="EMBL/GenBank/DDBJ databases">
        <title>Rapid genome shrinkage in a self-fertile nematode reveals novel sperm competition proteins.</title>
        <authorList>
            <person name="Yin D."/>
            <person name="Schwarz E.M."/>
            <person name="Thomas C.G."/>
            <person name="Felde R.L."/>
            <person name="Korf I.F."/>
            <person name="Cutter A.D."/>
            <person name="Schartner C.M."/>
            <person name="Ralston E.J."/>
            <person name="Meyer B.J."/>
            <person name="Haag E.S."/>
        </authorList>
    </citation>
    <scope>NUCLEOTIDE SEQUENCE [LARGE SCALE GENOMIC DNA]</scope>
    <source>
        <strain evidence="12">JU1422</strain>
    </source>
</reference>
<keyword evidence="5" id="KW-0805">Transcription regulation</keyword>
<comment type="caution">
    <text evidence="11">The sequence shown here is derived from an EMBL/GenBank/DDBJ whole genome shotgun (WGS) entry which is preliminary data.</text>
</comment>
<gene>
    <name evidence="11" type="primary">Cnig_chr_X.g26686</name>
    <name evidence="11" type="ORF">B9Z55_026686</name>
</gene>
<evidence type="ECO:0000256" key="8">
    <source>
        <dbReference type="ARBA" id="ARBA00048017"/>
    </source>
</evidence>